<protein>
    <submittedName>
        <fullName evidence="3">SH3 domain-containing protein</fullName>
    </submittedName>
</protein>
<dbReference type="EMBL" id="JALDYZ010000016">
    <property type="protein sequence ID" value="MDI7924644.1"/>
    <property type="molecule type" value="Genomic_DNA"/>
</dbReference>
<feature type="region of interest" description="Disordered" evidence="1">
    <location>
        <begin position="115"/>
        <end position="207"/>
    </location>
</feature>
<sequence>MLSNAAQGYATANVNLRAGPSTDYPAVTVIPYGAPVTIFGCLPDAPWCDTSYAGIRGWVSGNYLQTVYQQRRVYVGPEYYAPLGIPVIGFTFDTYWDRYYRNRPFYRERNRWHDYHVNRPNRPPGYRPPPNRPPEARPPSQRPPGARPPGQRPPQARPSGQRPPQARPDRDRRPSASNNPDRRPQGNRQPPPRETRRCAPGQDGCRR</sequence>
<proteinExistence type="predicted"/>
<evidence type="ECO:0000313" key="3">
    <source>
        <dbReference type="EMBL" id="MDI7924644.1"/>
    </source>
</evidence>
<accession>A0AAE3U614</accession>
<reference evidence="3" key="1">
    <citation type="submission" date="2022-03" db="EMBL/GenBank/DDBJ databases">
        <title>Fererhizobium litorale gen. nov., sp. nov., isolated from sandy sediments of the Sea of Japan seashore.</title>
        <authorList>
            <person name="Romanenko L."/>
            <person name="Kurilenko V."/>
            <person name="Otstavnykh N."/>
            <person name="Svetashev V."/>
            <person name="Tekutyeva L."/>
            <person name="Isaeva M."/>
            <person name="Mikhailov V."/>
        </authorList>
    </citation>
    <scope>NUCLEOTIDE SEQUENCE</scope>
    <source>
        <strain evidence="3">KMM 9576</strain>
    </source>
</reference>
<organism evidence="3 4">
    <name type="scientific">Ferirhizobium litorale</name>
    <dbReference type="NCBI Taxonomy" id="2927786"/>
    <lineage>
        <taxon>Bacteria</taxon>
        <taxon>Pseudomonadati</taxon>
        <taxon>Pseudomonadota</taxon>
        <taxon>Alphaproteobacteria</taxon>
        <taxon>Hyphomicrobiales</taxon>
        <taxon>Rhizobiaceae</taxon>
        <taxon>Ferirhizobium</taxon>
    </lineage>
</organism>
<feature type="compositionally biased region" description="Pro residues" evidence="1">
    <location>
        <begin position="121"/>
        <end position="156"/>
    </location>
</feature>
<evidence type="ECO:0000313" key="4">
    <source>
        <dbReference type="Proteomes" id="UP001161580"/>
    </source>
</evidence>
<name>A0AAE3U614_9HYPH</name>
<dbReference type="SMART" id="SM00287">
    <property type="entry name" value="SH3b"/>
    <property type="match status" value="1"/>
</dbReference>
<dbReference type="Proteomes" id="UP001161580">
    <property type="component" value="Unassembled WGS sequence"/>
</dbReference>
<gene>
    <name evidence="3" type="ORF">MRS75_21500</name>
</gene>
<dbReference type="Gene3D" id="2.30.30.40">
    <property type="entry name" value="SH3 Domains"/>
    <property type="match status" value="1"/>
</dbReference>
<dbReference type="Pfam" id="PF08239">
    <property type="entry name" value="SH3_3"/>
    <property type="match status" value="1"/>
</dbReference>
<evidence type="ECO:0000256" key="1">
    <source>
        <dbReference type="SAM" id="MobiDB-lite"/>
    </source>
</evidence>
<keyword evidence="4" id="KW-1185">Reference proteome</keyword>
<feature type="domain" description="SH3b" evidence="2">
    <location>
        <begin position="3"/>
        <end position="68"/>
    </location>
</feature>
<feature type="compositionally biased region" description="Basic and acidic residues" evidence="1">
    <location>
        <begin position="167"/>
        <end position="184"/>
    </location>
</feature>
<dbReference type="InterPro" id="IPR003646">
    <property type="entry name" value="SH3-like_bac-type"/>
</dbReference>
<comment type="caution">
    <text evidence="3">The sequence shown here is derived from an EMBL/GenBank/DDBJ whole genome shotgun (WGS) entry which is preliminary data.</text>
</comment>
<dbReference type="AlphaFoldDB" id="A0AAE3U614"/>
<evidence type="ECO:0000259" key="2">
    <source>
        <dbReference type="PROSITE" id="PS51781"/>
    </source>
</evidence>
<dbReference type="PROSITE" id="PS51781">
    <property type="entry name" value="SH3B"/>
    <property type="match status" value="1"/>
</dbReference>